<evidence type="ECO:0000256" key="1">
    <source>
        <dbReference type="ARBA" id="ARBA00006484"/>
    </source>
</evidence>
<comment type="similarity">
    <text evidence="1">Belongs to the short-chain dehydrogenases/reductases (SDR) family.</text>
</comment>
<dbReference type="Pfam" id="PF13561">
    <property type="entry name" value="adh_short_C2"/>
    <property type="match status" value="1"/>
</dbReference>
<feature type="compositionally biased region" description="Basic and acidic residues" evidence="3">
    <location>
        <begin position="61"/>
        <end position="86"/>
    </location>
</feature>
<dbReference type="PRINTS" id="PR00081">
    <property type="entry name" value="GDHRDH"/>
</dbReference>
<dbReference type="InterPro" id="IPR036291">
    <property type="entry name" value="NAD(P)-bd_dom_sf"/>
</dbReference>
<reference evidence="4" key="1">
    <citation type="journal article" date="2020" name="Stud. Mycol.">
        <title>101 Dothideomycetes genomes: a test case for predicting lifestyles and emergence of pathogens.</title>
        <authorList>
            <person name="Haridas S."/>
            <person name="Albert R."/>
            <person name="Binder M."/>
            <person name="Bloem J."/>
            <person name="Labutti K."/>
            <person name="Salamov A."/>
            <person name="Andreopoulos B."/>
            <person name="Baker S."/>
            <person name="Barry K."/>
            <person name="Bills G."/>
            <person name="Bluhm B."/>
            <person name="Cannon C."/>
            <person name="Castanera R."/>
            <person name="Culley D."/>
            <person name="Daum C."/>
            <person name="Ezra D."/>
            <person name="Gonzalez J."/>
            <person name="Henrissat B."/>
            <person name="Kuo A."/>
            <person name="Liang C."/>
            <person name="Lipzen A."/>
            <person name="Lutzoni F."/>
            <person name="Magnuson J."/>
            <person name="Mondo S."/>
            <person name="Nolan M."/>
            <person name="Ohm R."/>
            <person name="Pangilinan J."/>
            <person name="Park H.-J."/>
            <person name="Ramirez L."/>
            <person name="Alfaro M."/>
            <person name="Sun H."/>
            <person name="Tritt A."/>
            <person name="Yoshinaga Y."/>
            <person name="Zwiers L.-H."/>
            <person name="Turgeon B."/>
            <person name="Goodwin S."/>
            <person name="Spatafora J."/>
            <person name="Crous P."/>
            <person name="Grigoriev I."/>
        </authorList>
    </citation>
    <scope>NUCLEOTIDE SEQUENCE</scope>
    <source>
        <strain evidence="4">CBS 115976</strain>
    </source>
</reference>
<dbReference type="SUPFAM" id="SSF51735">
    <property type="entry name" value="NAD(P)-binding Rossmann-fold domains"/>
    <property type="match status" value="1"/>
</dbReference>
<dbReference type="AlphaFoldDB" id="A0A6A6UDX3"/>
<accession>A0A6A6UDX3</accession>
<evidence type="ECO:0000256" key="2">
    <source>
        <dbReference type="ARBA" id="ARBA00023002"/>
    </source>
</evidence>
<sequence length="268" mass="29356">MSSDQETLKLGSRLEGKFVIINVGANNRVGQIIGQAFASEGAIVSVPDEIDVTSSEVKLRPSFDRIDRDPEGEERPMELESNRDDTSVSESDGILEKMSGFDILVNITGVLDFFTGNLPYTEPVLRKWANLVNDTLPTLMSETFIERCVARGSATGLIINVWYTGSSNRLLTARPDYIYYSNRVAIRNLTCRIARDDDNSGIRCNLIMPGGLSLGSKKSWVTEEETELTVIPATTGEDSNLTTPEGIATLAVFLAMNDETANGCLFDV</sequence>
<proteinExistence type="inferred from homology"/>
<protein>
    <recommendedName>
        <fullName evidence="6">NAD(P)-binding protein</fullName>
    </recommendedName>
</protein>
<evidence type="ECO:0000256" key="3">
    <source>
        <dbReference type="SAM" id="MobiDB-lite"/>
    </source>
</evidence>
<evidence type="ECO:0000313" key="5">
    <source>
        <dbReference type="Proteomes" id="UP000799302"/>
    </source>
</evidence>
<evidence type="ECO:0000313" key="4">
    <source>
        <dbReference type="EMBL" id="KAF2669751.1"/>
    </source>
</evidence>
<dbReference type="Gene3D" id="3.40.50.720">
    <property type="entry name" value="NAD(P)-binding Rossmann-like Domain"/>
    <property type="match status" value="1"/>
</dbReference>
<dbReference type="InterPro" id="IPR051122">
    <property type="entry name" value="SDR_DHRS6-like"/>
</dbReference>
<dbReference type="PANTHER" id="PTHR43477:SF1">
    <property type="entry name" value="DIHYDROANTICAPSIN 7-DEHYDROGENASE"/>
    <property type="match status" value="1"/>
</dbReference>
<evidence type="ECO:0008006" key="6">
    <source>
        <dbReference type="Google" id="ProtNLM"/>
    </source>
</evidence>
<keyword evidence="5" id="KW-1185">Reference proteome</keyword>
<dbReference type="Proteomes" id="UP000799302">
    <property type="component" value="Unassembled WGS sequence"/>
</dbReference>
<feature type="region of interest" description="Disordered" evidence="3">
    <location>
        <begin position="61"/>
        <end position="89"/>
    </location>
</feature>
<keyword evidence="2" id="KW-0560">Oxidoreductase</keyword>
<dbReference type="InterPro" id="IPR002347">
    <property type="entry name" value="SDR_fam"/>
</dbReference>
<gene>
    <name evidence="4" type="ORF">BT63DRAFT_455737</name>
</gene>
<dbReference type="PANTHER" id="PTHR43477">
    <property type="entry name" value="DIHYDROANTICAPSIN 7-DEHYDROGENASE"/>
    <property type="match status" value="1"/>
</dbReference>
<organism evidence="4 5">
    <name type="scientific">Microthyrium microscopicum</name>
    <dbReference type="NCBI Taxonomy" id="703497"/>
    <lineage>
        <taxon>Eukaryota</taxon>
        <taxon>Fungi</taxon>
        <taxon>Dikarya</taxon>
        <taxon>Ascomycota</taxon>
        <taxon>Pezizomycotina</taxon>
        <taxon>Dothideomycetes</taxon>
        <taxon>Dothideomycetes incertae sedis</taxon>
        <taxon>Microthyriales</taxon>
        <taxon>Microthyriaceae</taxon>
        <taxon>Microthyrium</taxon>
    </lineage>
</organism>
<name>A0A6A6UDX3_9PEZI</name>
<dbReference type="EMBL" id="MU004235">
    <property type="protein sequence ID" value="KAF2669751.1"/>
    <property type="molecule type" value="Genomic_DNA"/>
</dbReference>
<dbReference type="GO" id="GO:0016491">
    <property type="term" value="F:oxidoreductase activity"/>
    <property type="evidence" value="ECO:0007669"/>
    <property type="project" value="UniProtKB-KW"/>
</dbReference>